<accession>A9C293</accession>
<dbReference type="RefSeq" id="WP_012205237.1">
    <property type="nucleotide sequence ID" value="NC_010002.1"/>
</dbReference>
<dbReference type="HOGENOM" id="CLU_1537583_0_0_4"/>
<dbReference type="STRING" id="398578.Daci_3399"/>
<dbReference type="Gene3D" id="3.70.10.10">
    <property type="match status" value="1"/>
</dbReference>
<proteinExistence type="predicted"/>
<dbReference type="eggNOG" id="COG0592">
    <property type="taxonomic scope" value="Bacteria"/>
</dbReference>
<dbReference type="Proteomes" id="UP000000784">
    <property type="component" value="Chromosome"/>
</dbReference>
<evidence type="ECO:0000313" key="1">
    <source>
        <dbReference type="EMBL" id="ABX36037.1"/>
    </source>
</evidence>
<dbReference type="SUPFAM" id="SSF55979">
    <property type="entry name" value="DNA clamp"/>
    <property type="match status" value="1"/>
</dbReference>
<reference evidence="2" key="2">
    <citation type="submission" date="2007-11" db="EMBL/GenBank/DDBJ databases">
        <title>Complete sequence of Delftia acidovorans DSM 14801 / SPH-1.</title>
        <authorList>
            <person name="Copeland A."/>
            <person name="Lucas S."/>
            <person name="Lapidus A."/>
            <person name="Barry K."/>
            <person name="Glavina del Rio T."/>
            <person name="Dalin E."/>
            <person name="Tice H."/>
            <person name="Pitluck S."/>
            <person name="Lowry S."/>
            <person name="Clum A."/>
            <person name="Schmutz J."/>
            <person name="Larimer F."/>
            <person name="Land M."/>
            <person name="Hauser L."/>
            <person name="Kyrpides N."/>
            <person name="Kim E."/>
            <person name="Schleheck D."/>
            <person name="Richardson P."/>
        </authorList>
    </citation>
    <scope>NUCLEOTIDE SEQUENCE [LARGE SCALE GENOMIC DNA]</scope>
    <source>
        <strain evidence="2">DSM 14801 / SPH-1</strain>
    </source>
</reference>
<dbReference type="InterPro" id="IPR046938">
    <property type="entry name" value="DNA_clamp_sf"/>
</dbReference>
<reference evidence="1 2" key="1">
    <citation type="journal article" date="2004" name="Appl. Environ. Microbiol.">
        <title>Mineralization of individual congeners of linear alkylbenzenesulfonate by defined pairs of heterotrophic bacteria.</title>
        <authorList>
            <person name="Schleheck D."/>
            <person name="Knepper T.P."/>
            <person name="Fischer K."/>
            <person name="Cook A.M."/>
        </authorList>
    </citation>
    <scope>NUCLEOTIDE SEQUENCE [LARGE SCALE GENOMIC DNA]</scope>
    <source>
        <strain evidence="2">DSM 14801 / SPH-1</strain>
    </source>
</reference>
<name>A9C293_DELAS</name>
<evidence type="ECO:0000313" key="2">
    <source>
        <dbReference type="Proteomes" id="UP000000784"/>
    </source>
</evidence>
<keyword evidence="2" id="KW-1185">Reference proteome</keyword>
<protein>
    <recommendedName>
        <fullName evidence="3">DNA polymerase III beta sliding clamp central domain-containing protein</fullName>
    </recommendedName>
</protein>
<dbReference type="AlphaFoldDB" id="A9C293"/>
<dbReference type="EMBL" id="CP000884">
    <property type="protein sequence ID" value="ABX36037.1"/>
    <property type="molecule type" value="Genomic_DNA"/>
</dbReference>
<organism evidence="1 2">
    <name type="scientific">Delftia acidovorans (strain DSM 14801 / SPH-1)</name>
    <dbReference type="NCBI Taxonomy" id="398578"/>
    <lineage>
        <taxon>Bacteria</taxon>
        <taxon>Pseudomonadati</taxon>
        <taxon>Pseudomonadota</taxon>
        <taxon>Betaproteobacteria</taxon>
        <taxon>Burkholderiales</taxon>
        <taxon>Comamonadaceae</taxon>
        <taxon>Delftia</taxon>
    </lineage>
</organism>
<gene>
    <name evidence="1" type="ordered locus">Daci_3399</name>
</gene>
<dbReference type="GeneID" id="24114831"/>
<dbReference type="KEGG" id="dac:Daci_3399"/>
<sequence>MHIKTAILKAVSLAAAKKDLRYYLKGVLINDRHIVATDGSRLHAARHGAEWLHGPRIIPIDNLLLALKKKSDLTEITLCSVGDVIYAPVDGVFPAYERVLPRGTEPEQCPGVMNINPKYLADACEAIKLATGESHTLAFSGGNWVYSSASLAITVSPTRPTQKFPSLTRLEPFQ</sequence>
<evidence type="ECO:0008006" key="3">
    <source>
        <dbReference type="Google" id="ProtNLM"/>
    </source>
</evidence>